<gene>
    <name evidence="1" type="ORF">PSQ39_01485</name>
</gene>
<evidence type="ECO:0000313" key="2">
    <source>
        <dbReference type="Proteomes" id="UP001528672"/>
    </source>
</evidence>
<comment type="caution">
    <text evidence="1">The sequence shown here is derived from an EMBL/GenBank/DDBJ whole genome shotgun (WGS) entry which is preliminary data.</text>
</comment>
<reference evidence="1 2" key="1">
    <citation type="submission" date="2023-02" db="EMBL/GenBank/DDBJ databases">
        <title>Bacterial whole genome sequence for Curvibacter sp. HBC28.</title>
        <authorList>
            <person name="Le V."/>
            <person name="Ko S.-R."/>
            <person name="Ahn C.-Y."/>
            <person name="Oh H.-M."/>
        </authorList>
    </citation>
    <scope>NUCLEOTIDE SEQUENCE [LARGE SCALE GENOMIC DNA]</scope>
    <source>
        <strain evidence="1 2">HBC28</strain>
    </source>
</reference>
<name>A0ABT5M9N2_9BURK</name>
<organism evidence="1 2">
    <name type="scientific">Curvibacter microcysteis</name>
    <dbReference type="NCBI Taxonomy" id="3026419"/>
    <lineage>
        <taxon>Bacteria</taxon>
        <taxon>Pseudomonadati</taxon>
        <taxon>Pseudomonadota</taxon>
        <taxon>Betaproteobacteria</taxon>
        <taxon>Burkholderiales</taxon>
        <taxon>Comamonadaceae</taxon>
        <taxon>Curvibacter</taxon>
    </lineage>
</organism>
<proteinExistence type="predicted"/>
<dbReference type="RefSeq" id="WP_273924822.1">
    <property type="nucleotide sequence ID" value="NZ_JAQSIO010000001.1"/>
</dbReference>
<dbReference type="Proteomes" id="UP001528672">
    <property type="component" value="Unassembled WGS sequence"/>
</dbReference>
<protein>
    <submittedName>
        <fullName evidence="1">Uncharacterized protein</fullName>
    </submittedName>
</protein>
<accession>A0ABT5M9N2</accession>
<keyword evidence="2" id="KW-1185">Reference proteome</keyword>
<evidence type="ECO:0000313" key="1">
    <source>
        <dbReference type="EMBL" id="MDD0813294.1"/>
    </source>
</evidence>
<sequence length="62" mass="6818">MLAEVGQAALRELEVAKDALAQQEQRVNEPAQAWVQHVALLLTRHVGLERSLQPGTGRCCIN</sequence>
<dbReference type="EMBL" id="JAQSIO010000001">
    <property type="protein sequence ID" value="MDD0813294.1"/>
    <property type="molecule type" value="Genomic_DNA"/>
</dbReference>